<dbReference type="NCBIfam" id="TIGR01783">
    <property type="entry name" value="TonB-siderophor"/>
    <property type="match status" value="1"/>
</dbReference>
<name>A0ABW8GMG7_9PROT</name>
<evidence type="ECO:0000256" key="1">
    <source>
        <dbReference type="ARBA" id="ARBA00004571"/>
    </source>
</evidence>
<evidence type="ECO:0000256" key="9">
    <source>
        <dbReference type="ARBA" id="ARBA00023065"/>
    </source>
</evidence>
<dbReference type="Proteomes" id="UP001617669">
    <property type="component" value="Unassembled WGS sequence"/>
</dbReference>
<dbReference type="Gene3D" id="2.170.130.10">
    <property type="entry name" value="TonB-dependent receptor, plug domain"/>
    <property type="match status" value="1"/>
</dbReference>
<comment type="subcellular location">
    <subcellularLocation>
        <location evidence="1 14">Cell outer membrane</location>
        <topology evidence="1 14">Multi-pass membrane protein</topology>
    </subcellularLocation>
</comment>
<dbReference type="PROSITE" id="PS52016">
    <property type="entry name" value="TONB_DEPENDENT_REC_3"/>
    <property type="match status" value="1"/>
</dbReference>
<keyword evidence="4 14" id="KW-1134">Transmembrane beta strand</keyword>
<comment type="similarity">
    <text evidence="2 14 16">Belongs to the TonB-dependent receptor family.</text>
</comment>
<dbReference type="InterPro" id="IPR037066">
    <property type="entry name" value="Plug_dom_sf"/>
</dbReference>
<evidence type="ECO:0000256" key="15">
    <source>
        <dbReference type="PROSITE-ProRule" id="PRU10144"/>
    </source>
</evidence>
<keyword evidence="7" id="KW-0732">Signal</keyword>
<evidence type="ECO:0000256" key="8">
    <source>
        <dbReference type="ARBA" id="ARBA00023004"/>
    </source>
</evidence>
<dbReference type="InterPro" id="IPR010917">
    <property type="entry name" value="TonB_rcpt_CS"/>
</dbReference>
<dbReference type="RefSeq" id="WP_400882259.1">
    <property type="nucleotide sequence ID" value="NZ_JBIWXY010000002.1"/>
</dbReference>
<dbReference type="Gene3D" id="3.55.50.30">
    <property type="match status" value="1"/>
</dbReference>
<evidence type="ECO:0000256" key="16">
    <source>
        <dbReference type="RuleBase" id="RU003357"/>
    </source>
</evidence>
<keyword evidence="11 14" id="KW-0472">Membrane</keyword>
<keyword evidence="5" id="KW-0410">Iron transport</keyword>
<gene>
    <name evidence="18" type="ORF">ACIKP9_10230</name>
</gene>
<comment type="caution">
    <text evidence="18">The sequence shown here is derived from an EMBL/GenBank/DDBJ whole genome shotgun (WGS) entry which is preliminary data.</text>
</comment>
<evidence type="ECO:0000256" key="7">
    <source>
        <dbReference type="ARBA" id="ARBA00022729"/>
    </source>
</evidence>
<evidence type="ECO:0000259" key="17">
    <source>
        <dbReference type="SMART" id="SM00965"/>
    </source>
</evidence>
<keyword evidence="3 14" id="KW-0813">Transport</keyword>
<keyword evidence="8" id="KW-0408">Iron</keyword>
<evidence type="ECO:0000256" key="13">
    <source>
        <dbReference type="ARBA" id="ARBA00023237"/>
    </source>
</evidence>
<dbReference type="InterPro" id="IPR010105">
    <property type="entry name" value="TonB_sidphr_rcpt"/>
</dbReference>
<keyword evidence="6 14" id="KW-0812">Transmembrane</keyword>
<evidence type="ECO:0000256" key="2">
    <source>
        <dbReference type="ARBA" id="ARBA00009810"/>
    </source>
</evidence>
<dbReference type="PANTHER" id="PTHR32552">
    <property type="entry name" value="FERRICHROME IRON RECEPTOR-RELATED"/>
    <property type="match status" value="1"/>
</dbReference>
<dbReference type="EMBL" id="JBIWXY010000002">
    <property type="protein sequence ID" value="MFJ5446603.1"/>
    <property type="molecule type" value="Genomic_DNA"/>
</dbReference>
<dbReference type="InterPro" id="IPR011662">
    <property type="entry name" value="Secretin/TonB_short_N"/>
</dbReference>
<dbReference type="InterPro" id="IPR039426">
    <property type="entry name" value="TonB-dep_rcpt-like"/>
</dbReference>
<dbReference type="InterPro" id="IPR000531">
    <property type="entry name" value="Beta-barrel_TonB"/>
</dbReference>
<evidence type="ECO:0000256" key="5">
    <source>
        <dbReference type="ARBA" id="ARBA00022496"/>
    </source>
</evidence>
<evidence type="ECO:0000256" key="6">
    <source>
        <dbReference type="ARBA" id="ARBA00022692"/>
    </source>
</evidence>
<evidence type="ECO:0000256" key="3">
    <source>
        <dbReference type="ARBA" id="ARBA00022448"/>
    </source>
</evidence>
<feature type="domain" description="Secretin/TonB short N-terminal" evidence="17">
    <location>
        <begin position="71"/>
        <end position="122"/>
    </location>
</feature>
<dbReference type="InterPro" id="IPR012910">
    <property type="entry name" value="Plug_dom"/>
</dbReference>
<keyword evidence="9" id="KW-0406">Ion transport</keyword>
<dbReference type="SUPFAM" id="SSF56935">
    <property type="entry name" value="Porins"/>
    <property type="match status" value="1"/>
</dbReference>
<evidence type="ECO:0000313" key="19">
    <source>
        <dbReference type="Proteomes" id="UP001617669"/>
    </source>
</evidence>
<organism evidence="18 19">
    <name type="scientific">Methylobacillus methanolivorans</name>
    <dbReference type="NCBI Taxonomy" id="1848927"/>
    <lineage>
        <taxon>Bacteria</taxon>
        <taxon>Pseudomonadati</taxon>
        <taxon>Pseudomonadota</taxon>
        <taxon>Betaproteobacteria</taxon>
        <taxon>Nitrosomonadales</taxon>
        <taxon>Methylophilaceae</taxon>
        <taxon>Methylobacillus</taxon>
    </lineage>
</organism>
<keyword evidence="19" id="KW-1185">Reference proteome</keyword>
<accession>A0ABW8GMG7</accession>
<evidence type="ECO:0000256" key="4">
    <source>
        <dbReference type="ARBA" id="ARBA00022452"/>
    </source>
</evidence>
<dbReference type="Gene3D" id="2.40.170.20">
    <property type="entry name" value="TonB-dependent receptor, beta-barrel domain"/>
    <property type="match status" value="1"/>
</dbReference>
<dbReference type="Pfam" id="PF07715">
    <property type="entry name" value="Plug"/>
    <property type="match status" value="1"/>
</dbReference>
<keyword evidence="10 16" id="KW-0798">TonB box</keyword>
<protein>
    <submittedName>
        <fullName evidence="18">TonB-dependent siderophore receptor</fullName>
    </submittedName>
</protein>
<dbReference type="PROSITE" id="PS01156">
    <property type="entry name" value="TONB_DEPENDENT_REC_2"/>
    <property type="match status" value="1"/>
</dbReference>
<dbReference type="InterPro" id="IPR036942">
    <property type="entry name" value="Beta-barrel_TonB_sf"/>
</dbReference>
<evidence type="ECO:0000256" key="10">
    <source>
        <dbReference type="ARBA" id="ARBA00023077"/>
    </source>
</evidence>
<dbReference type="CDD" id="cd01347">
    <property type="entry name" value="ligand_gated_channel"/>
    <property type="match status" value="1"/>
</dbReference>
<feature type="short sequence motif" description="TonB C-terminal box" evidence="15">
    <location>
        <begin position="800"/>
        <end position="817"/>
    </location>
</feature>
<reference evidence="18 19" key="1">
    <citation type="submission" date="2024-11" db="EMBL/GenBank/DDBJ databases">
        <authorList>
            <person name="Kaparullina E.N."/>
            <person name="Delegan Y.A."/>
            <person name="Doronina N.V."/>
        </authorList>
    </citation>
    <scope>NUCLEOTIDE SEQUENCE [LARGE SCALE GENOMIC DNA]</scope>
    <source>
        <strain evidence="18 19">7sh_L</strain>
    </source>
</reference>
<dbReference type="PANTHER" id="PTHR32552:SF74">
    <property type="entry name" value="HYDROXAMATE SIDEROPHORE RECEPTOR FHUE"/>
    <property type="match status" value="1"/>
</dbReference>
<keyword evidence="12 18" id="KW-0675">Receptor</keyword>
<evidence type="ECO:0000256" key="12">
    <source>
        <dbReference type="ARBA" id="ARBA00023170"/>
    </source>
</evidence>
<dbReference type="SMART" id="SM00965">
    <property type="entry name" value="STN"/>
    <property type="match status" value="1"/>
</dbReference>
<keyword evidence="13 14" id="KW-0998">Cell outer membrane</keyword>
<sequence>MNKQTKAGSKKHWQHKVLSTMLATAFGITSLPFYLGMSSVIAAETEASRTYDIPPGALDGALSRFAGEAGVVLSFEAEQARHLATHGLKGHYSVKRGFDALLENSGLQAVEVQPGRFTLKAITNSQMQKSNTDTLPEVKVAVQADRDGTTEGTASYRAKYTSTATKLALSPRETPQTVTVIGRKQMDDFGMMSVDDALKTASGVFVYERGANGNDYYSRGFSMQSQYDGMLNPTGISDSNRNPLVDNAFLDRVEVLQGASGLLNGAGSPGGTINLVRKRPTQEFQARAEVQLGSWDQRRFVGDVSGPLTESGKVRGRFVALVDDANSFIDYAFNNKQGVYGIIEAEVTPTTLVSASVQYQKDLGRNHLGVPYAADGSDPGLKRSSFFGNPDSHNNKDYTLYTVGIEQKLFDDWLLKATYMRGLTDVYQSKDSWLNGSLNPTTGAGLSLYQNVKLTRDLKSDALDVHASGPVTLFGRTHELTLGINGSKLQSETKGTDYRLAATIPNGYDFDPNSIVTPVPGGTYGSDDVTRQHGMFAVGRFNLSDSLKMILGSRVSWYRLTDRLGTSSQTETGVVTPYAGLVYDFDSEYSVYASYADIFKPQEFRSANGSRLEPVIGANYEVGIKGELLNKQLNVAAAFFRLEQTNLARADTSIPFNLGNICQGRCYTASDKIVSQGLELNLNGEISAGWNVAAGYTYMHSEYTVGEKKGDRYMTTLPMHSLSLVSYYRIPSTDWSIGGNVRAYGRIYNQDATNYDIKRGGLTIVGLTAKYQINKKTELNLIVNNLFDRRYYATVDSLNYTTFAEPRRIMANLKYQF</sequence>
<evidence type="ECO:0000256" key="14">
    <source>
        <dbReference type="PROSITE-ProRule" id="PRU01360"/>
    </source>
</evidence>
<evidence type="ECO:0000313" key="18">
    <source>
        <dbReference type="EMBL" id="MFJ5446603.1"/>
    </source>
</evidence>
<proteinExistence type="inferred from homology"/>
<dbReference type="Pfam" id="PF00593">
    <property type="entry name" value="TonB_dep_Rec_b-barrel"/>
    <property type="match status" value="1"/>
</dbReference>
<evidence type="ECO:0000256" key="11">
    <source>
        <dbReference type="ARBA" id="ARBA00023136"/>
    </source>
</evidence>